<proteinExistence type="inferred from homology"/>
<feature type="chain" id="PRO_5030706142" description="AB hydrolase-1 domain-containing protein" evidence="3">
    <location>
        <begin position="29"/>
        <end position="366"/>
    </location>
</feature>
<keyword evidence="3" id="KW-0732">Signal</keyword>
<accession>A0A7S4FAC2</accession>
<dbReference type="Gene3D" id="3.40.50.1820">
    <property type="entry name" value="alpha/beta hydrolase"/>
    <property type="match status" value="1"/>
</dbReference>
<keyword evidence="1" id="KW-0378">Hydrolase</keyword>
<name>A0A7S4FAC2_CHRCT</name>
<dbReference type="GO" id="GO:0016787">
    <property type="term" value="F:hydrolase activity"/>
    <property type="evidence" value="ECO:0007669"/>
    <property type="project" value="UniProtKB-KW"/>
</dbReference>
<feature type="signal peptide" evidence="3">
    <location>
        <begin position="1"/>
        <end position="28"/>
    </location>
</feature>
<evidence type="ECO:0000256" key="2">
    <source>
        <dbReference type="ARBA" id="ARBA00038334"/>
    </source>
</evidence>
<sequence length="366" mass="40402">MPLQVMLLHDALTPTAVLLLSLFLSCNGAEQQEHPWERKTLTVRTRRASARKDGVAYMQVAVSPNVSLSVLASGASQRDASGTVVFLHGFPEGSWLWTDVMGEVEKRRPDLQLLAPDQRGYNSSSKPSGLSDYVVSQLVADVAALVNVFSSGGVHLVAHDWGGAVAWAFAQAHPRLLHSLTIVNMAHPSGWISLIRAGGLQARQSTYVLRFVNPHSTAELTALDHAALRAIFRKEAWFSGGNRDALLRSWSRTGSVDSALNWYRANVQPRCPLSCVTADCWRQGLNTTFDDIFTSRPVVHTPTHVIWGMRDFAFDNLGSLGYIRNNVTFLKGLRISNYSEYGHWIANEAPLLLATTFLEFIQGIYS</sequence>
<feature type="domain" description="AB hydrolase-1" evidence="4">
    <location>
        <begin position="83"/>
        <end position="345"/>
    </location>
</feature>
<dbReference type="Pfam" id="PF00561">
    <property type="entry name" value="Abhydrolase_1"/>
    <property type="match status" value="1"/>
</dbReference>
<dbReference type="SUPFAM" id="SSF53474">
    <property type="entry name" value="alpha/beta-Hydrolases"/>
    <property type="match status" value="1"/>
</dbReference>
<gene>
    <name evidence="5" type="ORF">PCAR00345_LOCUS35805</name>
</gene>
<protein>
    <recommendedName>
        <fullName evidence="4">AB hydrolase-1 domain-containing protein</fullName>
    </recommendedName>
</protein>
<organism evidence="5">
    <name type="scientific">Chrysotila carterae</name>
    <name type="common">Marine alga</name>
    <name type="synonym">Syracosphaera carterae</name>
    <dbReference type="NCBI Taxonomy" id="13221"/>
    <lineage>
        <taxon>Eukaryota</taxon>
        <taxon>Haptista</taxon>
        <taxon>Haptophyta</taxon>
        <taxon>Prymnesiophyceae</taxon>
        <taxon>Isochrysidales</taxon>
        <taxon>Isochrysidaceae</taxon>
        <taxon>Chrysotila</taxon>
    </lineage>
</organism>
<dbReference type="InterPro" id="IPR000639">
    <property type="entry name" value="Epox_hydrolase-like"/>
</dbReference>
<evidence type="ECO:0000259" key="4">
    <source>
        <dbReference type="Pfam" id="PF00561"/>
    </source>
</evidence>
<evidence type="ECO:0000313" key="5">
    <source>
        <dbReference type="EMBL" id="CAE0783102.1"/>
    </source>
</evidence>
<dbReference type="PANTHER" id="PTHR43329">
    <property type="entry name" value="EPOXIDE HYDROLASE"/>
    <property type="match status" value="1"/>
</dbReference>
<dbReference type="PRINTS" id="PR00412">
    <property type="entry name" value="EPOXHYDRLASE"/>
</dbReference>
<dbReference type="InterPro" id="IPR029058">
    <property type="entry name" value="AB_hydrolase_fold"/>
</dbReference>
<evidence type="ECO:0000256" key="3">
    <source>
        <dbReference type="SAM" id="SignalP"/>
    </source>
</evidence>
<comment type="similarity">
    <text evidence="2">Belongs to the AB hydrolase superfamily. Epoxide hydrolase family.</text>
</comment>
<dbReference type="AlphaFoldDB" id="A0A7S4FAC2"/>
<dbReference type="InterPro" id="IPR000073">
    <property type="entry name" value="AB_hydrolase_1"/>
</dbReference>
<reference evidence="5" key="1">
    <citation type="submission" date="2021-01" db="EMBL/GenBank/DDBJ databases">
        <authorList>
            <person name="Corre E."/>
            <person name="Pelletier E."/>
            <person name="Niang G."/>
            <person name="Scheremetjew M."/>
            <person name="Finn R."/>
            <person name="Kale V."/>
            <person name="Holt S."/>
            <person name="Cochrane G."/>
            <person name="Meng A."/>
            <person name="Brown T."/>
            <person name="Cohen L."/>
        </authorList>
    </citation>
    <scope>NUCLEOTIDE SEQUENCE</scope>
    <source>
        <strain evidence="5">CCMP645</strain>
    </source>
</reference>
<evidence type="ECO:0000256" key="1">
    <source>
        <dbReference type="ARBA" id="ARBA00022801"/>
    </source>
</evidence>
<dbReference type="EMBL" id="HBIZ01056387">
    <property type="protein sequence ID" value="CAE0783102.1"/>
    <property type="molecule type" value="Transcribed_RNA"/>
</dbReference>